<dbReference type="STRING" id="215200.SAMN05216454_1412"/>
<dbReference type="RefSeq" id="WP_091976222.1">
    <property type="nucleotide sequence ID" value="NZ_FODF01000041.1"/>
</dbReference>
<dbReference type="Pfam" id="PF04404">
    <property type="entry name" value="ERF"/>
    <property type="match status" value="1"/>
</dbReference>
<reference evidence="2 3" key="1">
    <citation type="submission" date="2016-10" db="EMBL/GenBank/DDBJ databases">
        <authorList>
            <person name="de Groot N.N."/>
        </authorList>
    </citation>
    <scope>NUCLEOTIDE SEQUENCE [LARGE SCALE GENOMIC DNA]</scope>
    <source>
        <strain evidence="2 3">Calf135</strain>
    </source>
</reference>
<dbReference type="OrthoDB" id="1625426at2"/>
<feature type="region of interest" description="Disordered" evidence="1">
    <location>
        <begin position="129"/>
        <end position="163"/>
    </location>
</feature>
<dbReference type="Proteomes" id="UP000199512">
    <property type="component" value="Unassembled WGS sequence"/>
</dbReference>
<dbReference type="AlphaFoldDB" id="A0A1H8KSN3"/>
<name>A0A1H8KSN3_9FIRM</name>
<protein>
    <submittedName>
        <fullName evidence="2">ERF superfamily protein</fullName>
    </submittedName>
</protein>
<dbReference type="InterPro" id="IPR007499">
    <property type="entry name" value="ERF_bacteria_virus"/>
</dbReference>
<feature type="compositionally biased region" description="Polar residues" evidence="1">
    <location>
        <begin position="130"/>
        <end position="163"/>
    </location>
</feature>
<organism evidence="2 3">
    <name type="scientific">Peptostreptococcus russellii</name>
    <dbReference type="NCBI Taxonomy" id="215200"/>
    <lineage>
        <taxon>Bacteria</taxon>
        <taxon>Bacillati</taxon>
        <taxon>Bacillota</taxon>
        <taxon>Clostridia</taxon>
        <taxon>Peptostreptococcales</taxon>
        <taxon>Peptostreptococcaceae</taxon>
        <taxon>Peptostreptococcus</taxon>
    </lineage>
</organism>
<evidence type="ECO:0000313" key="3">
    <source>
        <dbReference type="Proteomes" id="UP000199512"/>
    </source>
</evidence>
<dbReference type="EMBL" id="FODF01000041">
    <property type="protein sequence ID" value="SEN95428.1"/>
    <property type="molecule type" value="Genomic_DNA"/>
</dbReference>
<proteinExistence type="predicted"/>
<sequence>MAIYEKLIKVQTLLKAPKSQYNNFGKYNYRSCEDILEAVKPILEEVGLTLLITDTIEIIANRYYVKAECTVIDIEDGSNLKTTAYAREAEEKKGMDVAQVTGATSTYARKYALNGLFLIDDTKDDDFLNNGEQYKNTNETKSQQKNGEQYKNANETKSQQNKGLTEKQIKRLYAVAINCGFTIDHVKNSLKSYNKTNPKELTKEEYNELIDRIEKAGGVEK</sequence>
<accession>A0A1H8KSN3</accession>
<gene>
    <name evidence="2" type="ORF">SAMN05216454_1412</name>
</gene>
<evidence type="ECO:0000256" key="1">
    <source>
        <dbReference type="SAM" id="MobiDB-lite"/>
    </source>
</evidence>
<evidence type="ECO:0000313" key="2">
    <source>
        <dbReference type="EMBL" id="SEN95428.1"/>
    </source>
</evidence>
<keyword evidence="3" id="KW-1185">Reference proteome</keyword>